<evidence type="ECO:0000313" key="2">
    <source>
        <dbReference type="EMBL" id="KAJ6223365.1"/>
    </source>
</evidence>
<sequence length="172" mass="18833">MVNESHNRLQTNGNTHLHSVALKSNQSLDHTLVQIDSEPVIGLNGSINQNTVMGQSVPDNQSNNLFSIRKFPMKSILKNGKVHDSTNEKNILFQTRPRSSILKKPIATIETNQLNGSANSESAISSPQVSENQSASLVSAKSPISIVHFRLESAKSTASSSQQQSMTRTRFH</sequence>
<reference evidence="2" key="1">
    <citation type="submission" date="2022-12" db="EMBL/GenBank/DDBJ databases">
        <title>Genome assemblies of Blomia tropicalis.</title>
        <authorList>
            <person name="Cui Y."/>
        </authorList>
    </citation>
    <scope>NUCLEOTIDE SEQUENCE</scope>
    <source>
        <tissue evidence="2">Adult mites</tissue>
    </source>
</reference>
<keyword evidence="3" id="KW-1185">Reference proteome</keyword>
<proteinExistence type="predicted"/>
<accession>A0A9Q0MCH5</accession>
<evidence type="ECO:0000256" key="1">
    <source>
        <dbReference type="SAM" id="MobiDB-lite"/>
    </source>
</evidence>
<dbReference type="AlphaFoldDB" id="A0A9Q0MCH5"/>
<feature type="region of interest" description="Disordered" evidence="1">
    <location>
        <begin position="153"/>
        <end position="172"/>
    </location>
</feature>
<evidence type="ECO:0000313" key="3">
    <source>
        <dbReference type="Proteomes" id="UP001142055"/>
    </source>
</evidence>
<dbReference type="EMBL" id="JAPWDV010000001">
    <property type="protein sequence ID" value="KAJ6223365.1"/>
    <property type="molecule type" value="Genomic_DNA"/>
</dbReference>
<feature type="compositionally biased region" description="Low complexity" evidence="1">
    <location>
        <begin position="154"/>
        <end position="165"/>
    </location>
</feature>
<dbReference type="Proteomes" id="UP001142055">
    <property type="component" value="Chromosome 1"/>
</dbReference>
<organism evidence="2 3">
    <name type="scientific">Blomia tropicalis</name>
    <name type="common">Mite</name>
    <dbReference type="NCBI Taxonomy" id="40697"/>
    <lineage>
        <taxon>Eukaryota</taxon>
        <taxon>Metazoa</taxon>
        <taxon>Ecdysozoa</taxon>
        <taxon>Arthropoda</taxon>
        <taxon>Chelicerata</taxon>
        <taxon>Arachnida</taxon>
        <taxon>Acari</taxon>
        <taxon>Acariformes</taxon>
        <taxon>Sarcoptiformes</taxon>
        <taxon>Astigmata</taxon>
        <taxon>Glycyphagoidea</taxon>
        <taxon>Echimyopodidae</taxon>
        <taxon>Blomia</taxon>
    </lineage>
</organism>
<protein>
    <submittedName>
        <fullName evidence="2">Uncharacterized protein</fullName>
    </submittedName>
</protein>
<comment type="caution">
    <text evidence="2">The sequence shown here is derived from an EMBL/GenBank/DDBJ whole genome shotgun (WGS) entry which is preliminary data.</text>
</comment>
<gene>
    <name evidence="2" type="ORF">RDWZM_001910</name>
</gene>
<name>A0A9Q0MCH5_BLOTA</name>